<dbReference type="InterPro" id="IPR020084">
    <property type="entry name" value="NUDIX_hydrolase_CS"/>
</dbReference>
<dbReference type="GO" id="GO:0019177">
    <property type="term" value="F:dihydroneopterin triphosphate pyrophosphohydrolase activity"/>
    <property type="evidence" value="ECO:0007669"/>
    <property type="project" value="UniProtKB-EC"/>
</dbReference>
<keyword evidence="3" id="KW-0460">Magnesium</keyword>
<dbReference type="SUPFAM" id="SSF55811">
    <property type="entry name" value="Nudix"/>
    <property type="match status" value="1"/>
</dbReference>
<dbReference type="GO" id="GO:0008828">
    <property type="term" value="F:dATP diphosphatase activity"/>
    <property type="evidence" value="ECO:0007669"/>
    <property type="project" value="InterPro"/>
</dbReference>
<dbReference type="PROSITE" id="PS00893">
    <property type="entry name" value="NUDIX_BOX"/>
    <property type="match status" value="1"/>
</dbReference>
<dbReference type="GO" id="GO:0046656">
    <property type="term" value="P:folic acid biosynthetic process"/>
    <property type="evidence" value="ECO:0007669"/>
    <property type="project" value="InterPro"/>
</dbReference>
<keyword evidence="6" id="KW-1185">Reference proteome</keyword>
<proteinExistence type="predicted"/>
<feature type="binding site" evidence="2">
    <location>
        <position position="4"/>
    </location>
    <ligand>
        <name>substrate</name>
    </ligand>
</feature>
<dbReference type="NCBIfam" id="NF006961">
    <property type="entry name" value="PRK09438.1"/>
    <property type="match status" value="1"/>
</dbReference>
<feature type="binding site" evidence="2">
    <location>
        <position position="131"/>
    </location>
    <ligand>
        <name>substrate</name>
    </ligand>
</feature>
<evidence type="ECO:0000313" key="5">
    <source>
        <dbReference type="EMBL" id="MBN7827717.1"/>
    </source>
</evidence>
<dbReference type="RefSeq" id="WP_206575826.1">
    <property type="nucleotide sequence ID" value="NZ_JAFKCV010000025.1"/>
</dbReference>
<dbReference type="InterPro" id="IPR015797">
    <property type="entry name" value="NUDIX_hydrolase-like_dom_sf"/>
</dbReference>
<reference evidence="5" key="1">
    <citation type="submission" date="2021-03" db="EMBL/GenBank/DDBJ databases">
        <title>novel species isolated from a fishpond in China.</title>
        <authorList>
            <person name="Lu H."/>
            <person name="Cai Z."/>
        </authorList>
    </citation>
    <scope>NUCLEOTIDE SEQUENCE</scope>
    <source>
        <strain evidence="5">JCM 30855</strain>
    </source>
</reference>
<keyword evidence="1 5" id="KW-0378">Hydrolase</keyword>
<evidence type="ECO:0000256" key="3">
    <source>
        <dbReference type="PIRSR" id="PIRSR603564-2"/>
    </source>
</evidence>
<keyword evidence="3" id="KW-0479">Metal-binding</keyword>
<dbReference type="Pfam" id="PF00293">
    <property type="entry name" value="NUDIX"/>
    <property type="match status" value="1"/>
</dbReference>
<feature type="binding site" evidence="2">
    <location>
        <position position="25"/>
    </location>
    <ligand>
        <name>substrate</name>
    </ligand>
</feature>
<evidence type="ECO:0000256" key="2">
    <source>
        <dbReference type="PIRSR" id="PIRSR603564-1"/>
    </source>
</evidence>
<gene>
    <name evidence="5" type="primary">nudB</name>
    <name evidence="5" type="ORF">J0A66_20970</name>
</gene>
<dbReference type="EC" id="3.6.1.67" evidence="5"/>
<dbReference type="InterPro" id="IPR000086">
    <property type="entry name" value="NUDIX_hydrolase_dom"/>
</dbReference>
<dbReference type="CDD" id="cd04664">
    <property type="entry name" value="NUDIX_DHNTPase_like"/>
    <property type="match status" value="1"/>
</dbReference>
<name>A0A939ITF1_9ALTE</name>
<comment type="caution">
    <text evidence="5">The sequence shown here is derived from an EMBL/GenBank/DDBJ whole genome shotgun (WGS) entry which is preliminary data.</text>
</comment>
<dbReference type="EMBL" id="JAFKCV010000025">
    <property type="protein sequence ID" value="MBN7827717.1"/>
    <property type="molecule type" value="Genomic_DNA"/>
</dbReference>
<feature type="binding site" evidence="3">
    <location>
        <position position="56"/>
    </location>
    <ligand>
        <name>Mg(2+)</name>
        <dbReference type="ChEBI" id="CHEBI:18420"/>
    </ligand>
</feature>
<evidence type="ECO:0000259" key="4">
    <source>
        <dbReference type="PROSITE" id="PS51462"/>
    </source>
</evidence>
<dbReference type="PROSITE" id="PS51462">
    <property type="entry name" value="NUDIX"/>
    <property type="match status" value="1"/>
</dbReference>
<comment type="cofactor">
    <cofactor evidence="3">
        <name>Mg(2+)</name>
        <dbReference type="ChEBI" id="CHEBI:18420"/>
    </cofactor>
    <text evidence="3">Binds 1 Mg(2+) ion per subunit.</text>
</comment>
<dbReference type="GO" id="GO:0046872">
    <property type="term" value="F:metal ion binding"/>
    <property type="evidence" value="ECO:0007669"/>
    <property type="project" value="UniProtKB-KW"/>
</dbReference>
<feature type="binding site" evidence="3">
    <location>
        <position position="113"/>
    </location>
    <ligand>
        <name>Mg(2+)</name>
        <dbReference type="ChEBI" id="CHEBI:18420"/>
    </ligand>
</feature>
<dbReference type="PANTHER" id="PTHR43736:SF1">
    <property type="entry name" value="DIHYDRONEOPTERIN TRIPHOSPHATE DIPHOSPHATASE"/>
    <property type="match status" value="1"/>
</dbReference>
<feature type="binding site" evidence="2">
    <location>
        <position position="36"/>
    </location>
    <ligand>
        <name>substrate</name>
    </ligand>
</feature>
<dbReference type="PANTHER" id="PTHR43736">
    <property type="entry name" value="ADP-RIBOSE PYROPHOSPHATASE"/>
    <property type="match status" value="1"/>
</dbReference>
<feature type="domain" description="Nudix hydrolase" evidence="4">
    <location>
        <begin position="4"/>
        <end position="142"/>
    </location>
</feature>
<dbReference type="PRINTS" id="PR01404">
    <property type="entry name" value="NPPPHYDRLASE"/>
</dbReference>
<feature type="binding site" evidence="3">
    <location>
        <position position="52"/>
    </location>
    <ligand>
        <name>Mg(2+)</name>
        <dbReference type="ChEBI" id="CHEBI:18420"/>
    </ligand>
</feature>
<evidence type="ECO:0000313" key="6">
    <source>
        <dbReference type="Proteomes" id="UP000664654"/>
    </source>
</evidence>
<dbReference type="AlphaFoldDB" id="A0A939ITF1"/>
<protein>
    <submittedName>
        <fullName evidence="5">Dihydroneopterin triphosphate diphosphatase</fullName>
        <ecNumber evidence="5">3.6.1.67</ecNumber>
    </submittedName>
</protein>
<organism evidence="5 6">
    <name type="scientific">Bowmanella dokdonensis</name>
    <dbReference type="NCBI Taxonomy" id="751969"/>
    <lineage>
        <taxon>Bacteria</taxon>
        <taxon>Pseudomonadati</taxon>
        <taxon>Pseudomonadota</taxon>
        <taxon>Gammaproteobacteria</taxon>
        <taxon>Alteromonadales</taxon>
        <taxon>Alteromonadaceae</taxon>
        <taxon>Bowmanella</taxon>
    </lineage>
</organism>
<dbReference type="InterPro" id="IPR003564">
    <property type="entry name" value="DHNTPase"/>
</dbReference>
<accession>A0A939ITF1</accession>
<dbReference type="Proteomes" id="UP000664654">
    <property type="component" value="Unassembled WGS sequence"/>
</dbReference>
<sequence>MRYKLPKSVLVIIYDERRHVLVMQRLDDSNFWQSVTGSMEPDETPAETAQREVREETGIDIDAHGYPLLDCGEQHQYEIRPQWRHRYEPGVTLNTEYLFYLQVRSGQPVQLTEHSDYVWLPATEAAQKVWSATNKNAILDLLKTGFAEQRSD</sequence>
<evidence type="ECO:0000256" key="1">
    <source>
        <dbReference type="ARBA" id="ARBA00022801"/>
    </source>
</evidence>
<dbReference type="Gene3D" id="3.90.79.10">
    <property type="entry name" value="Nucleoside Triphosphate Pyrophosphohydrolase"/>
    <property type="match status" value="1"/>
</dbReference>